<dbReference type="EMBL" id="PQSP01000006">
    <property type="protein sequence ID" value="RUS66090.1"/>
    <property type="molecule type" value="Genomic_DNA"/>
</dbReference>
<keyword evidence="1" id="KW-0812">Transmembrane</keyword>
<dbReference type="AlphaFoldDB" id="A0A433SBI5"/>
<sequence>MRGDIQCNGLNILSALGLLPTPLGLLIVLLLPRERKTVNHFKLPLSRWYEQFWHGKRALNFRIRQAK</sequence>
<evidence type="ECO:0000313" key="2">
    <source>
        <dbReference type="EMBL" id="RUS66090.1"/>
    </source>
</evidence>
<name>A0A433SBI5_9BURK</name>
<comment type="caution">
    <text evidence="2">The sequence shown here is derived from an EMBL/GenBank/DDBJ whole genome shotgun (WGS) entry which is preliminary data.</text>
</comment>
<keyword evidence="1" id="KW-0472">Membrane</keyword>
<evidence type="ECO:0000313" key="3">
    <source>
        <dbReference type="Proteomes" id="UP000286947"/>
    </source>
</evidence>
<feature type="transmembrane region" description="Helical" evidence="1">
    <location>
        <begin position="12"/>
        <end position="32"/>
    </location>
</feature>
<protein>
    <submittedName>
        <fullName evidence="2">Uncharacterized protein</fullName>
    </submittedName>
</protein>
<evidence type="ECO:0000256" key="1">
    <source>
        <dbReference type="SAM" id="Phobius"/>
    </source>
</evidence>
<reference evidence="2 3" key="1">
    <citation type="submission" date="2018-01" db="EMBL/GenBank/DDBJ databases">
        <title>Saezia sanguinis gen. nov., sp. nov., in the order Burkholderiales isolated from human blood.</title>
        <authorList>
            <person name="Medina-Pascual M.J."/>
            <person name="Valdezate S."/>
            <person name="Monzon S."/>
            <person name="Cuesta I."/>
            <person name="Carrasco G."/>
            <person name="Villalon P."/>
            <person name="Saez-Nieto J.A."/>
        </authorList>
    </citation>
    <scope>NUCLEOTIDE SEQUENCE [LARGE SCALE GENOMIC DNA]</scope>
    <source>
        <strain evidence="2 3">CNM695-12</strain>
    </source>
</reference>
<gene>
    <name evidence="2" type="ORF">CUZ56_02168</name>
</gene>
<keyword evidence="1" id="KW-1133">Transmembrane helix</keyword>
<keyword evidence="3" id="KW-1185">Reference proteome</keyword>
<proteinExistence type="predicted"/>
<dbReference type="Proteomes" id="UP000286947">
    <property type="component" value="Unassembled WGS sequence"/>
</dbReference>
<accession>A0A433SBI5</accession>
<organism evidence="2 3">
    <name type="scientific">Saezia sanguinis</name>
    <dbReference type="NCBI Taxonomy" id="1965230"/>
    <lineage>
        <taxon>Bacteria</taxon>
        <taxon>Pseudomonadati</taxon>
        <taxon>Pseudomonadota</taxon>
        <taxon>Betaproteobacteria</taxon>
        <taxon>Burkholderiales</taxon>
        <taxon>Saeziaceae</taxon>
        <taxon>Saezia</taxon>
    </lineage>
</organism>